<dbReference type="Proteomes" id="UP001291309">
    <property type="component" value="Unassembled WGS sequence"/>
</dbReference>
<keyword evidence="2" id="KW-1185">Reference proteome</keyword>
<dbReference type="EMBL" id="JAXIVS010000001">
    <property type="protein sequence ID" value="MDY7225746.1"/>
    <property type="molecule type" value="Genomic_DNA"/>
</dbReference>
<evidence type="ECO:0008006" key="3">
    <source>
        <dbReference type="Google" id="ProtNLM"/>
    </source>
</evidence>
<accession>A0ABU5GXC8</accession>
<reference evidence="1 2" key="1">
    <citation type="submission" date="2023-12" db="EMBL/GenBank/DDBJ databases">
        <title>the genome sequence of Hyalangium sp. s54d21.</title>
        <authorList>
            <person name="Zhang X."/>
        </authorList>
    </citation>
    <scope>NUCLEOTIDE SEQUENCE [LARGE SCALE GENOMIC DNA]</scope>
    <source>
        <strain evidence="2">s54d21</strain>
    </source>
</reference>
<gene>
    <name evidence="1" type="ORF">SYV04_05105</name>
</gene>
<evidence type="ECO:0000313" key="1">
    <source>
        <dbReference type="EMBL" id="MDY7225746.1"/>
    </source>
</evidence>
<sequence>MSESEEKLKKPRRKLREFTPEFKEGAVKLVLEEGKSTARWPRTWT</sequence>
<comment type="caution">
    <text evidence="1">The sequence shown here is derived from an EMBL/GenBank/DDBJ whole genome shotgun (WGS) entry which is preliminary data.</text>
</comment>
<evidence type="ECO:0000313" key="2">
    <source>
        <dbReference type="Proteomes" id="UP001291309"/>
    </source>
</evidence>
<protein>
    <recommendedName>
        <fullName evidence="3">Transposase</fullName>
    </recommendedName>
</protein>
<organism evidence="1 2">
    <name type="scientific">Hyalangium rubrum</name>
    <dbReference type="NCBI Taxonomy" id="3103134"/>
    <lineage>
        <taxon>Bacteria</taxon>
        <taxon>Pseudomonadati</taxon>
        <taxon>Myxococcota</taxon>
        <taxon>Myxococcia</taxon>
        <taxon>Myxococcales</taxon>
        <taxon>Cystobacterineae</taxon>
        <taxon>Archangiaceae</taxon>
        <taxon>Hyalangium</taxon>
    </lineage>
</organism>
<proteinExistence type="predicted"/>
<name>A0ABU5GXC8_9BACT</name>